<comment type="caution">
    <text evidence="2">The sequence shown here is derived from an EMBL/GenBank/DDBJ whole genome shotgun (WGS) entry which is preliminary data.</text>
</comment>
<name>A0A2N5KZB9_9LACO</name>
<gene>
    <name evidence="2" type="ORF">CYJ79_04325</name>
</gene>
<proteinExistence type="predicted"/>
<evidence type="ECO:0000259" key="1">
    <source>
        <dbReference type="Pfam" id="PF09848"/>
    </source>
</evidence>
<evidence type="ECO:0000313" key="2">
    <source>
        <dbReference type="EMBL" id="PLT11564.1"/>
    </source>
</evidence>
<protein>
    <submittedName>
        <fullName evidence="2">DUF2075 domain-containing protein</fullName>
    </submittedName>
</protein>
<organism evidence="2 3">
    <name type="scientific">Lactobacillus crispatus</name>
    <dbReference type="NCBI Taxonomy" id="47770"/>
    <lineage>
        <taxon>Bacteria</taxon>
        <taxon>Bacillati</taxon>
        <taxon>Bacillota</taxon>
        <taxon>Bacilli</taxon>
        <taxon>Lactobacillales</taxon>
        <taxon>Lactobacillaceae</taxon>
        <taxon>Lactobacillus</taxon>
    </lineage>
</organism>
<dbReference type="SUPFAM" id="SSF52540">
    <property type="entry name" value="P-loop containing nucleoside triphosphate hydrolases"/>
    <property type="match status" value="1"/>
</dbReference>
<dbReference type="Proteomes" id="UP000235119">
    <property type="component" value="Unassembled WGS sequence"/>
</dbReference>
<reference evidence="2 3" key="1">
    <citation type="submission" date="2017-12" db="EMBL/GenBank/DDBJ databases">
        <title>Phylogenetic diversity of female urinary microbiome.</title>
        <authorList>
            <person name="Thomas-White K."/>
            <person name="Wolfe A.J."/>
        </authorList>
    </citation>
    <scope>NUCLEOTIDE SEQUENCE [LARGE SCALE GENOMIC DNA]</scope>
    <source>
        <strain evidence="2 3">UMB0085</strain>
    </source>
</reference>
<accession>A0A2N5KZB9</accession>
<dbReference type="Gene3D" id="3.40.50.300">
    <property type="entry name" value="P-loop containing nucleotide triphosphate hydrolases"/>
    <property type="match status" value="1"/>
</dbReference>
<evidence type="ECO:0000313" key="3">
    <source>
        <dbReference type="Proteomes" id="UP000235119"/>
    </source>
</evidence>
<dbReference type="InterPro" id="IPR027417">
    <property type="entry name" value="P-loop_NTPase"/>
</dbReference>
<dbReference type="AlphaFoldDB" id="A0A2N5KZB9"/>
<dbReference type="Pfam" id="PF09848">
    <property type="entry name" value="SLFN-g3_helicase"/>
    <property type="match status" value="1"/>
</dbReference>
<dbReference type="InterPro" id="IPR018647">
    <property type="entry name" value="SLFN_3-like_DNA/RNA_helicase"/>
</dbReference>
<sequence>MRPYSLSEICSIKESLDKLTKYEEENFKSELSYRAGDLNEQEVSDFCSFSKKLMSVLPQDHNSDGWFLGTILEPIPNFDAILFSKEIIVDLELKNKIGSQNEESIIKKFKKQNHLLDKVKRTFSFFNKDTEILYLAYIVEEDRLLKYNLFDRQYTAINFNELAQKVKNIKEPLMLNPIEKLSRSDFLISPLNNIQEFINGDYYLSDAQETYKKNILAAGYKGVYGIKGKAGSGKSLIAYDLVKQFNDKNKKILFIFPGKLKDKHREFESYYSNLEFSSGKNVTTDILNQKDIVIIDEAQRLYYNGENSALSILRQWIEKNYKNKMILFFYDSHQALGPKDCGTMIDSMFSAYTKDKKGKVWELPKSIRSNPAISAFVDQLFDLGHRPKKQITSELMQKRVEVRYFANAEQADPWIKSRINVGYQFIIPTGSMFNDSSSDKFANLFTLSKNTHEILGEENDNVVTYIDDSMGYDSNRKLKVETGKYRNYYFIENEFYVNLTRAKEKLSLVVVGNYDIYSAIINVIFHCNNHYEEETIVRNYIERCSRIEELQKLENLIQKRKFMCK</sequence>
<dbReference type="RefSeq" id="WP_068812920.1">
    <property type="nucleotide sequence ID" value="NZ_JASPEI010000035.1"/>
</dbReference>
<dbReference type="EMBL" id="PKIW01000015">
    <property type="protein sequence ID" value="PLT11564.1"/>
    <property type="molecule type" value="Genomic_DNA"/>
</dbReference>
<feature type="domain" description="Schlafen group 3-like DNA/RNA helicase" evidence="1">
    <location>
        <begin position="223"/>
        <end position="424"/>
    </location>
</feature>